<dbReference type="NCBIfam" id="TIGR02532">
    <property type="entry name" value="IV_pilin_GFxxxE"/>
    <property type="match status" value="1"/>
</dbReference>
<protein>
    <recommendedName>
        <fullName evidence="7">Type II secretory pathway pseudopilin PulG</fullName>
    </recommendedName>
</protein>
<evidence type="ECO:0000256" key="4">
    <source>
        <dbReference type="SAM" id="Phobius"/>
    </source>
</evidence>
<reference evidence="5 6" key="1">
    <citation type="submission" date="2015-04" db="EMBL/GenBank/DDBJ databases">
        <title>Taxonomic description and genome sequence of Bacillus campisalis sp. nov., a novel member of the genus Bacillus isolated from solar saltern.</title>
        <authorList>
            <person name="Mathan Kumar R."/>
            <person name="Kaur G."/>
            <person name="Kumar A."/>
            <person name="Singh N.K."/>
            <person name="Kaur N."/>
            <person name="Kumar N."/>
            <person name="Mayilraj S."/>
        </authorList>
    </citation>
    <scope>NUCLEOTIDE SEQUENCE [LARGE SCALE GENOMIC DNA]</scope>
    <source>
        <strain evidence="5 6">SA2-6</strain>
    </source>
</reference>
<evidence type="ECO:0008006" key="7">
    <source>
        <dbReference type="Google" id="ProtNLM"/>
    </source>
</evidence>
<feature type="transmembrane region" description="Helical" evidence="4">
    <location>
        <begin position="20"/>
        <end position="42"/>
    </location>
</feature>
<dbReference type="InterPro" id="IPR045584">
    <property type="entry name" value="Pilin-like"/>
</dbReference>
<keyword evidence="4" id="KW-0472">Membrane</keyword>
<evidence type="ECO:0000256" key="1">
    <source>
        <dbReference type="ARBA" id="ARBA00004241"/>
    </source>
</evidence>
<comment type="caution">
    <text evidence="5">The sequence shown here is derived from an EMBL/GenBank/DDBJ whole genome shotgun (WGS) entry which is preliminary data.</text>
</comment>
<organism evidence="5 6">
    <name type="scientific">Mesobacillus campisalis</name>
    <dbReference type="NCBI Taxonomy" id="1408103"/>
    <lineage>
        <taxon>Bacteria</taxon>
        <taxon>Bacillati</taxon>
        <taxon>Bacillota</taxon>
        <taxon>Bacilli</taxon>
        <taxon>Bacillales</taxon>
        <taxon>Bacillaceae</taxon>
        <taxon>Mesobacillus</taxon>
    </lineage>
</organism>
<evidence type="ECO:0000256" key="2">
    <source>
        <dbReference type="ARBA" id="ARBA00023287"/>
    </source>
</evidence>
<evidence type="ECO:0000256" key="3">
    <source>
        <dbReference type="SAM" id="MobiDB-lite"/>
    </source>
</evidence>
<dbReference type="GO" id="GO:0009986">
    <property type="term" value="C:cell surface"/>
    <property type="evidence" value="ECO:0007669"/>
    <property type="project" value="UniProtKB-SubCell"/>
</dbReference>
<dbReference type="PROSITE" id="PS00409">
    <property type="entry name" value="PROKAR_NTER_METHYL"/>
    <property type="match status" value="1"/>
</dbReference>
<proteinExistence type="predicted"/>
<dbReference type="OrthoDB" id="2454081at2"/>
<dbReference type="Pfam" id="PF07963">
    <property type="entry name" value="N_methyl"/>
    <property type="match status" value="1"/>
</dbReference>
<dbReference type="AlphaFoldDB" id="A0A0M2SJL6"/>
<accession>A0A0M2SJL6</accession>
<dbReference type="SUPFAM" id="SSF54523">
    <property type="entry name" value="Pili subunits"/>
    <property type="match status" value="1"/>
</dbReference>
<evidence type="ECO:0000313" key="6">
    <source>
        <dbReference type="Proteomes" id="UP000034166"/>
    </source>
</evidence>
<dbReference type="InterPro" id="IPR012902">
    <property type="entry name" value="N_methyl_site"/>
</dbReference>
<dbReference type="RefSeq" id="WP_046526204.1">
    <property type="nucleotide sequence ID" value="NZ_LAYY01000101.1"/>
</dbReference>
<dbReference type="Gene3D" id="3.30.700.10">
    <property type="entry name" value="Glycoprotein, Type 4 Pilin"/>
    <property type="match status" value="1"/>
</dbReference>
<dbReference type="Proteomes" id="UP000034166">
    <property type="component" value="Unassembled WGS sequence"/>
</dbReference>
<keyword evidence="4" id="KW-0812">Transmembrane</keyword>
<evidence type="ECO:0000313" key="5">
    <source>
        <dbReference type="EMBL" id="KKK33057.1"/>
    </source>
</evidence>
<keyword evidence="4" id="KW-1133">Transmembrane helix</keyword>
<dbReference type="GO" id="GO:0030420">
    <property type="term" value="P:establishment of competence for transformation"/>
    <property type="evidence" value="ECO:0007669"/>
    <property type="project" value="UniProtKB-KW"/>
</dbReference>
<dbReference type="EMBL" id="LAYY01000101">
    <property type="protein sequence ID" value="KKK33057.1"/>
    <property type="molecule type" value="Genomic_DNA"/>
</dbReference>
<keyword evidence="2" id="KW-0178">Competence</keyword>
<comment type="subcellular location">
    <subcellularLocation>
        <location evidence="1">Cell surface</location>
    </subcellularLocation>
</comment>
<sequence length="163" mass="17411">MFQSIKKRLKDQRGLTLIELLAVIVILGIIAAIAVPSILGLIDNSKKDAHVANAQQMLNSAKMAIASDSNYQDTAGASKYLTLNELVKKNYLDKVDSPDANKPYLDGGNTSISADSANVSYVEIIDGKIVEIKLITASRGINATGTTADPVSPQDLVREKVTP</sequence>
<keyword evidence="6" id="KW-1185">Reference proteome</keyword>
<feature type="region of interest" description="Disordered" evidence="3">
    <location>
        <begin position="143"/>
        <end position="163"/>
    </location>
</feature>
<dbReference type="PATRIC" id="fig|1408103.3.peg.5224"/>
<gene>
    <name evidence="5" type="ORF">WQ57_24215</name>
</gene>
<name>A0A0M2SJL6_9BACI</name>